<dbReference type="GO" id="GO:0016137">
    <property type="term" value="P:glycoside metabolic process"/>
    <property type="evidence" value="ECO:0007669"/>
    <property type="project" value="UniProtKB-ARBA"/>
</dbReference>
<dbReference type="PANTHER" id="PTHR12993:SF28">
    <property type="entry name" value="LMBE FAMILY PROTEIN"/>
    <property type="match status" value="1"/>
</dbReference>
<protein>
    <submittedName>
        <fullName evidence="2">LmbE family protein</fullName>
    </submittedName>
</protein>
<evidence type="ECO:0000256" key="1">
    <source>
        <dbReference type="ARBA" id="ARBA00022833"/>
    </source>
</evidence>
<organism evidence="2 3">
    <name type="scientific">Mycolicibacterium brisbanense</name>
    <dbReference type="NCBI Taxonomy" id="146020"/>
    <lineage>
        <taxon>Bacteria</taxon>
        <taxon>Bacillati</taxon>
        <taxon>Actinomycetota</taxon>
        <taxon>Actinomycetes</taxon>
        <taxon>Mycobacteriales</taxon>
        <taxon>Mycobacteriaceae</taxon>
        <taxon>Mycolicibacterium</taxon>
    </lineage>
</organism>
<dbReference type="InterPro" id="IPR003737">
    <property type="entry name" value="GlcNAc_PI_deacetylase-related"/>
</dbReference>
<dbReference type="Proteomes" id="UP000069620">
    <property type="component" value="Unassembled WGS sequence"/>
</dbReference>
<dbReference type="EMBL" id="BCSX01000001">
    <property type="protein sequence ID" value="GAS85937.1"/>
    <property type="molecule type" value="Genomic_DNA"/>
</dbReference>
<evidence type="ECO:0000313" key="2">
    <source>
        <dbReference type="EMBL" id="GAS85937.1"/>
    </source>
</evidence>
<name>A0A117I3W0_9MYCO</name>
<dbReference type="GO" id="GO:0016811">
    <property type="term" value="F:hydrolase activity, acting on carbon-nitrogen (but not peptide) bonds, in linear amides"/>
    <property type="evidence" value="ECO:0007669"/>
    <property type="project" value="TreeGrafter"/>
</dbReference>
<dbReference type="InterPro" id="IPR024078">
    <property type="entry name" value="LmbE-like_dom_sf"/>
</dbReference>
<comment type="caution">
    <text evidence="2">The sequence shown here is derived from an EMBL/GenBank/DDBJ whole genome shotgun (WGS) entry which is preliminary data.</text>
</comment>
<dbReference type="Gene3D" id="3.40.50.10320">
    <property type="entry name" value="LmbE-like"/>
    <property type="match status" value="1"/>
</dbReference>
<dbReference type="PANTHER" id="PTHR12993">
    <property type="entry name" value="N-ACETYLGLUCOSAMINYL-PHOSPHATIDYLINOSITOL DE-N-ACETYLASE-RELATED"/>
    <property type="match status" value="1"/>
</dbReference>
<evidence type="ECO:0000313" key="3">
    <source>
        <dbReference type="Proteomes" id="UP000069620"/>
    </source>
</evidence>
<proteinExistence type="predicted"/>
<keyword evidence="1" id="KW-0862">Zinc</keyword>
<keyword evidence="3" id="KW-1185">Reference proteome</keyword>
<sequence>MTDDTDIAEQKGVAMTEQPFPADWQIALVLVPHPDDPEYGVGAAVAKWTDSGKTVHYALASRGERGIAGMPPEQAGPLREVEQRRSAALVGVSDVAFWDFPDSDIRNTPELRAKIAATMASLHPDLVVTIYSGPSWAPDAPNQRDHIEFAHAVAEAYDSLVEPPAWLFENGPDPTHYELVDGYTDRAVESLAAHEVYLSVLDPHTPIVEQARRQVEMTTPVREALGGRTVEFILKRHR</sequence>
<dbReference type="STRING" id="146020.RMCB_0033"/>
<reference evidence="3" key="1">
    <citation type="journal article" date="2016" name="Genome Announc.">
        <title>Draft Genome Sequences of Five Rapidly Growing Mycobacterium Species, M. thermoresistibile, M. fortuitum subsp. acetamidolyticum, M. canariasense, M. brisbanense, and M. novocastrense.</title>
        <authorList>
            <person name="Katahira K."/>
            <person name="Ogura Y."/>
            <person name="Gotoh Y."/>
            <person name="Hayashi T."/>
        </authorList>
    </citation>
    <scope>NUCLEOTIDE SEQUENCE [LARGE SCALE GENOMIC DNA]</scope>
    <source>
        <strain evidence="3">JCM15654</strain>
    </source>
</reference>
<dbReference type="Pfam" id="PF02585">
    <property type="entry name" value="PIG-L"/>
    <property type="match status" value="1"/>
</dbReference>
<dbReference type="AlphaFoldDB" id="A0A117I3W0"/>
<reference evidence="3" key="2">
    <citation type="submission" date="2016-02" db="EMBL/GenBank/DDBJ databases">
        <title>Draft genome sequence of five rapidly growing Mycobacterium species.</title>
        <authorList>
            <person name="Katahira K."/>
            <person name="Gotou Y."/>
            <person name="Iida K."/>
            <person name="Ogura Y."/>
            <person name="Hayashi T."/>
        </authorList>
    </citation>
    <scope>NUCLEOTIDE SEQUENCE [LARGE SCALE GENOMIC DNA]</scope>
    <source>
        <strain evidence="3">JCM15654</strain>
    </source>
</reference>
<accession>A0A117I3W0</accession>
<gene>
    <name evidence="2" type="ORF">RMCB_0033</name>
</gene>
<dbReference type="SUPFAM" id="SSF102588">
    <property type="entry name" value="LmbE-like"/>
    <property type="match status" value="1"/>
</dbReference>